<accession>M2ZWD8</accession>
<organism evidence="1 2">
    <name type="scientific">Pseudocercospora fijiensis (strain CIRAD86)</name>
    <name type="common">Black leaf streak disease fungus</name>
    <name type="synonym">Mycosphaerella fijiensis</name>
    <dbReference type="NCBI Taxonomy" id="383855"/>
    <lineage>
        <taxon>Eukaryota</taxon>
        <taxon>Fungi</taxon>
        <taxon>Dikarya</taxon>
        <taxon>Ascomycota</taxon>
        <taxon>Pezizomycotina</taxon>
        <taxon>Dothideomycetes</taxon>
        <taxon>Dothideomycetidae</taxon>
        <taxon>Mycosphaerellales</taxon>
        <taxon>Mycosphaerellaceae</taxon>
        <taxon>Pseudocercospora</taxon>
    </lineage>
</organism>
<keyword evidence="2" id="KW-1185">Reference proteome</keyword>
<name>M2ZWD8_PSEFD</name>
<sequence length="99" mass="11161">MGIDQIIRLKDDQALKVYEGDPSAPWVSRCPCSRNEYIFNGSTARLAYQSYRCADFLFRSSEQLSTSQSAAKSFLQGICRLETVEFAASWLPKALLKSQ</sequence>
<dbReference type="HOGENOM" id="CLU_2321362_0_0_1"/>
<dbReference type="EMBL" id="KB446558">
    <property type="protein sequence ID" value="EME83299.1"/>
    <property type="molecule type" value="Genomic_DNA"/>
</dbReference>
<dbReference type="VEuPathDB" id="FungiDB:MYCFIDRAFT_174762"/>
<dbReference type="GeneID" id="19333244"/>
<dbReference type="Proteomes" id="UP000016932">
    <property type="component" value="Unassembled WGS sequence"/>
</dbReference>
<gene>
    <name evidence="1" type="ORF">MYCFIDRAFT_174762</name>
</gene>
<evidence type="ECO:0000313" key="1">
    <source>
        <dbReference type="EMBL" id="EME83299.1"/>
    </source>
</evidence>
<protein>
    <submittedName>
        <fullName evidence="1">Uncharacterized protein</fullName>
    </submittedName>
</protein>
<dbReference type="AlphaFoldDB" id="M2ZWD8"/>
<proteinExistence type="predicted"/>
<dbReference type="KEGG" id="pfj:MYCFIDRAFT_174762"/>
<reference evidence="1 2" key="1">
    <citation type="journal article" date="2012" name="PLoS Pathog.">
        <title>Diverse lifestyles and strategies of plant pathogenesis encoded in the genomes of eighteen Dothideomycetes fungi.</title>
        <authorList>
            <person name="Ohm R.A."/>
            <person name="Feau N."/>
            <person name="Henrissat B."/>
            <person name="Schoch C.L."/>
            <person name="Horwitz B.A."/>
            <person name="Barry K.W."/>
            <person name="Condon B.J."/>
            <person name="Copeland A.C."/>
            <person name="Dhillon B."/>
            <person name="Glaser F."/>
            <person name="Hesse C.N."/>
            <person name="Kosti I."/>
            <person name="LaButti K."/>
            <person name="Lindquist E.A."/>
            <person name="Lucas S."/>
            <person name="Salamov A.A."/>
            <person name="Bradshaw R.E."/>
            <person name="Ciuffetti L."/>
            <person name="Hamelin R.C."/>
            <person name="Kema G.H.J."/>
            <person name="Lawrence C."/>
            <person name="Scott J.A."/>
            <person name="Spatafora J.W."/>
            <person name="Turgeon B.G."/>
            <person name="de Wit P.J.G.M."/>
            <person name="Zhong S."/>
            <person name="Goodwin S.B."/>
            <person name="Grigoriev I.V."/>
        </authorList>
    </citation>
    <scope>NUCLEOTIDE SEQUENCE [LARGE SCALE GENOMIC DNA]</scope>
    <source>
        <strain evidence="1 2">CIRAD86</strain>
    </source>
</reference>
<evidence type="ECO:0000313" key="2">
    <source>
        <dbReference type="Proteomes" id="UP000016932"/>
    </source>
</evidence>
<dbReference type="RefSeq" id="XP_007926569.1">
    <property type="nucleotide sequence ID" value="XM_007928378.1"/>
</dbReference>